<dbReference type="InterPro" id="IPR013088">
    <property type="entry name" value="Znf_NHR/GATA"/>
</dbReference>
<evidence type="ECO:0000256" key="4">
    <source>
        <dbReference type="ARBA" id="ARBA00023015"/>
    </source>
</evidence>
<dbReference type="GO" id="GO:0008270">
    <property type="term" value="F:zinc ion binding"/>
    <property type="evidence" value="ECO:0007669"/>
    <property type="project" value="UniProtKB-KW"/>
</dbReference>
<evidence type="ECO:0000256" key="6">
    <source>
        <dbReference type="ARBA" id="ARBA00023163"/>
    </source>
</evidence>
<evidence type="ECO:0000313" key="10">
    <source>
        <dbReference type="Proteomes" id="UP000046393"/>
    </source>
</evidence>
<accession>A0A0N5ASA7</accession>
<feature type="domain" description="Nuclear receptor" evidence="9">
    <location>
        <begin position="208"/>
        <end position="228"/>
    </location>
</feature>
<evidence type="ECO:0000256" key="5">
    <source>
        <dbReference type="ARBA" id="ARBA00023125"/>
    </source>
</evidence>
<reference evidence="11" key="1">
    <citation type="submission" date="2017-02" db="UniProtKB">
        <authorList>
            <consortium name="WormBaseParasite"/>
        </authorList>
    </citation>
    <scope>IDENTIFICATION</scope>
</reference>
<keyword evidence="6" id="KW-0804">Transcription</keyword>
<organism evidence="10 11">
    <name type="scientific">Syphacia muris</name>
    <dbReference type="NCBI Taxonomy" id="451379"/>
    <lineage>
        <taxon>Eukaryota</taxon>
        <taxon>Metazoa</taxon>
        <taxon>Ecdysozoa</taxon>
        <taxon>Nematoda</taxon>
        <taxon>Chromadorea</taxon>
        <taxon>Rhabditida</taxon>
        <taxon>Spirurina</taxon>
        <taxon>Oxyuridomorpha</taxon>
        <taxon>Oxyuroidea</taxon>
        <taxon>Oxyuridae</taxon>
        <taxon>Syphacia</taxon>
    </lineage>
</organism>
<dbReference type="SUPFAM" id="SSF57716">
    <property type="entry name" value="Glucocorticoid receptor-like (DNA-binding domain)"/>
    <property type="match status" value="1"/>
</dbReference>
<proteinExistence type="predicted"/>
<evidence type="ECO:0000256" key="1">
    <source>
        <dbReference type="ARBA" id="ARBA00022723"/>
    </source>
</evidence>
<name>A0A0N5ASA7_9BILA</name>
<protein>
    <submittedName>
        <fullName evidence="11">Nuclear receptor domain-containing protein</fullName>
    </submittedName>
</protein>
<evidence type="ECO:0000259" key="9">
    <source>
        <dbReference type="Pfam" id="PF00105"/>
    </source>
</evidence>
<dbReference type="InterPro" id="IPR001628">
    <property type="entry name" value="Znf_hrmn_rcpt"/>
</dbReference>
<keyword evidence="3" id="KW-0862">Zinc</keyword>
<dbReference type="GO" id="GO:0043565">
    <property type="term" value="F:sequence-specific DNA binding"/>
    <property type="evidence" value="ECO:0007669"/>
    <property type="project" value="InterPro"/>
</dbReference>
<dbReference type="Pfam" id="PF00105">
    <property type="entry name" value="zf-C4"/>
    <property type="match status" value="1"/>
</dbReference>
<keyword evidence="8" id="KW-0539">Nucleus</keyword>
<sequence length="240" mass="26051">MEAKSAFRSPVITSSSLSNSECPVIVHPQPIKPFAQTDHFALYSYYLCHMGSSLDVSGLATIPHITAIARPQAIHPSSTVNFDDGASCLPANKQWDDTNALKSITSKELCSPDLSECTKCPVAQISETNQQSARQTNLNKLSWLSHYTEANTVSQSDFSTSSLPSANSSSSEITGISKKWSCQSEKIQDCQFSAAALMQDYFDDDPLLCAICGDKSSGLHYGIYTCEGLVLILFISNFIV</sequence>
<keyword evidence="7" id="KW-0675">Receptor</keyword>
<dbReference type="STRING" id="451379.A0A0N5ASA7"/>
<keyword evidence="1" id="KW-0479">Metal-binding</keyword>
<evidence type="ECO:0000256" key="2">
    <source>
        <dbReference type="ARBA" id="ARBA00022771"/>
    </source>
</evidence>
<evidence type="ECO:0000256" key="8">
    <source>
        <dbReference type="ARBA" id="ARBA00023242"/>
    </source>
</evidence>
<dbReference type="WBParaSite" id="SMUV_0000766601-mRNA-1">
    <property type="protein sequence ID" value="SMUV_0000766601-mRNA-1"/>
    <property type="gene ID" value="SMUV_0000766601"/>
</dbReference>
<keyword evidence="2" id="KW-0863">Zinc-finger</keyword>
<evidence type="ECO:0000256" key="7">
    <source>
        <dbReference type="ARBA" id="ARBA00023170"/>
    </source>
</evidence>
<dbReference type="GO" id="GO:0003700">
    <property type="term" value="F:DNA-binding transcription factor activity"/>
    <property type="evidence" value="ECO:0007669"/>
    <property type="project" value="InterPro"/>
</dbReference>
<dbReference type="Proteomes" id="UP000046393">
    <property type="component" value="Unplaced"/>
</dbReference>
<keyword evidence="4" id="KW-0805">Transcription regulation</keyword>
<evidence type="ECO:0000256" key="3">
    <source>
        <dbReference type="ARBA" id="ARBA00022833"/>
    </source>
</evidence>
<dbReference type="Gene3D" id="3.30.50.10">
    <property type="entry name" value="Erythroid Transcription Factor GATA-1, subunit A"/>
    <property type="match status" value="1"/>
</dbReference>
<dbReference type="AlphaFoldDB" id="A0A0N5ASA7"/>
<evidence type="ECO:0000313" key="11">
    <source>
        <dbReference type="WBParaSite" id="SMUV_0000766601-mRNA-1"/>
    </source>
</evidence>
<keyword evidence="10" id="KW-1185">Reference proteome</keyword>
<keyword evidence="5" id="KW-0238">DNA-binding</keyword>